<dbReference type="PANTHER" id="PTHR21450:SF17">
    <property type="entry name" value="OS09G0542500 PROTEIN"/>
    <property type="match status" value="1"/>
</dbReference>
<dbReference type="InterPro" id="IPR006868">
    <property type="entry name" value="DUF630"/>
</dbReference>
<reference evidence="4 5" key="1">
    <citation type="journal article" date="2022" name="Nat. Plants">
        <title>Genomes of leafy and leafless Platanthera orchids illuminate the evolution of mycoheterotrophy.</title>
        <authorList>
            <person name="Li M.H."/>
            <person name="Liu K.W."/>
            <person name="Li Z."/>
            <person name="Lu H.C."/>
            <person name="Ye Q.L."/>
            <person name="Zhang D."/>
            <person name="Wang J.Y."/>
            <person name="Li Y.F."/>
            <person name="Zhong Z.M."/>
            <person name="Liu X."/>
            <person name="Yu X."/>
            <person name="Liu D.K."/>
            <person name="Tu X.D."/>
            <person name="Liu B."/>
            <person name="Hao Y."/>
            <person name="Liao X.Y."/>
            <person name="Jiang Y.T."/>
            <person name="Sun W.H."/>
            <person name="Chen J."/>
            <person name="Chen Y.Q."/>
            <person name="Ai Y."/>
            <person name="Zhai J.W."/>
            <person name="Wu S.S."/>
            <person name="Zhou Z."/>
            <person name="Hsiao Y.Y."/>
            <person name="Wu W.L."/>
            <person name="Chen Y.Y."/>
            <person name="Lin Y.F."/>
            <person name="Hsu J.L."/>
            <person name="Li C.Y."/>
            <person name="Wang Z.W."/>
            <person name="Zhao X."/>
            <person name="Zhong W.Y."/>
            <person name="Ma X.K."/>
            <person name="Ma L."/>
            <person name="Huang J."/>
            <person name="Chen G.Z."/>
            <person name="Huang M.Z."/>
            <person name="Huang L."/>
            <person name="Peng D.H."/>
            <person name="Luo Y.B."/>
            <person name="Zou S.Q."/>
            <person name="Chen S.P."/>
            <person name="Lan S."/>
            <person name="Tsai W.C."/>
            <person name="Van de Peer Y."/>
            <person name="Liu Z.J."/>
        </authorList>
    </citation>
    <scope>NUCLEOTIDE SEQUENCE [LARGE SCALE GENOMIC DNA]</scope>
    <source>
        <strain evidence="4">Lor288</strain>
    </source>
</reference>
<organism evidence="4 5">
    <name type="scientific">Platanthera guangdongensis</name>
    <dbReference type="NCBI Taxonomy" id="2320717"/>
    <lineage>
        <taxon>Eukaryota</taxon>
        <taxon>Viridiplantae</taxon>
        <taxon>Streptophyta</taxon>
        <taxon>Embryophyta</taxon>
        <taxon>Tracheophyta</taxon>
        <taxon>Spermatophyta</taxon>
        <taxon>Magnoliopsida</taxon>
        <taxon>Liliopsida</taxon>
        <taxon>Asparagales</taxon>
        <taxon>Orchidaceae</taxon>
        <taxon>Orchidoideae</taxon>
        <taxon>Orchideae</taxon>
        <taxon>Orchidinae</taxon>
        <taxon>Platanthera</taxon>
    </lineage>
</organism>
<accession>A0ABR2LPH6</accession>
<evidence type="ECO:0000259" key="3">
    <source>
        <dbReference type="Pfam" id="PF04783"/>
    </source>
</evidence>
<feature type="domain" description="DUF630" evidence="3">
    <location>
        <begin position="1"/>
        <end position="58"/>
    </location>
</feature>
<dbReference type="PANTHER" id="PTHR21450">
    <property type="entry name" value="PROTEIN ALTERED PHOSPHATE STARVATION RESPONSE 1"/>
    <property type="match status" value="1"/>
</dbReference>
<protein>
    <recommendedName>
        <fullName evidence="6">DUF632 domain-containing protein</fullName>
    </recommendedName>
</protein>
<proteinExistence type="predicted"/>
<sequence>MGNCTASKLVGGGDEEAVSLCRRRKRLLKSAVDSRHAFSDAHQCYLGSIHAVAGAINLLVARQSAPSPLLITFPSSSSGPTFLSQIPTELKSNAPSFHSASSSSSSSSSSSAPAPDFRENGPGVGVEACCGYSFQDMPMSDYEWDFFNPFERLGAVVMTGGLCRSSDEDLRVVREQEGIPELEDVDGHEEKREFPQMTLAMEMKGKEEKEIECAVVMEKKMELLDALKDVEDEFIKAFDSGKELAGMLEANVISVQPVDNQIKENSSKFIQAITWHRSPASLSSSSRRSLGSYQPTECRSELFDDYVGMGSGSHSQTLDRLYAWEKKLYEEVKAEEQIRQMYEKKRLQLRNHDSNGQSHTADKSRAALKDLYARICVALRTIETISLRIQKVQDDELHPQIIELLQGHMRAWRVMLQSHERQKQIMDSVKAFTCPSYGRYCSDSQRQVTKKLEEQIENWQACFKNYVVAQRSYVEALYGWHSKFFAPDITYYSMTRSSALPCREAPSPLLSIVREWASSSRRLPDMAVSRSMKGLVNEIRCLYTKQGEEQQQKRKVDGLAKEFDQKIIALQKADYKILEFKRPDLNHEHEVQDRAEYLAERKHFVDILRQKLDAEKTKHQSCMQETTQVTLNAFKSGFSHVFESLTEFSRDSLNLYTELLAQIDRAVVSDISVMDKRSCIEDLNAEVDVR</sequence>
<evidence type="ECO:0000256" key="1">
    <source>
        <dbReference type="SAM" id="MobiDB-lite"/>
    </source>
</evidence>
<dbReference type="EMBL" id="JBBWWR010000017">
    <property type="protein sequence ID" value="KAK8946262.1"/>
    <property type="molecule type" value="Genomic_DNA"/>
</dbReference>
<name>A0ABR2LPH6_9ASPA</name>
<dbReference type="InterPro" id="IPR006867">
    <property type="entry name" value="DUF632"/>
</dbReference>
<gene>
    <name evidence="4" type="ORF">KSP40_PGU006724</name>
</gene>
<evidence type="ECO:0000259" key="2">
    <source>
        <dbReference type="Pfam" id="PF04782"/>
    </source>
</evidence>
<dbReference type="Pfam" id="PF04783">
    <property type="entry name" value="DUF630"/>
    <property type="match status" value="1"/>
</dbReference>
<evidence type="ECO:0000313" key="5">
    <source>
        <dbReference type="Proteomes" id="UP001412067"/>
    </source>
</evidence>
<keyword evidence="5" id="KW-1185">Reference proteome</keyword>
<comment type="caution">
    <text evidence="4">The sequence shown here is derived from an EMBL/GenBank/DDBJ whole genome shotgun (WGS) entry which is preliminary data.</text>
</comment>
<evidence type="ECO:0000313" key="4">
    <source>
        <dbReference type="EMBL" id="KAK8946262.1"/>
    </source>
</evidence>
<feature type="domain" description="DUF632" evidence="2">
    <location>
        <begin position="223"/>
        <end position="540"/>
    </location>
</feature>
<feature type="region of interest" description="Disordered" evidence="1">
    <location>
        <begin position="93"/>
        <end position="118"/>
    </location>
</feature>
<feature type="compositionally biased region" description="Low complexity" evidence="1">
    <location>
        <begin position="93"/>
        <end position="115"/>
    </location>
</feature>
<dbReference type="Pfam" id="PF04782">
    <property type="entry name" value="DUF632"/>
    <property type="match status" value="1"/>
</dbReference>
<evidence type="ECO:0008006" key="6">
    <source>
        <dbReference type="Google" id="ProtNLM"/>
    </source>
</evidence>
<dbReference type="Proteomes" id="UP001412067">
    <property type="component" value="Unassembled WGS sequence"/>
</dbReference>